<dbReference type="EMBL" id="SAUX01000069">
    <property type="protein sequence ID" value="RWR25159.1"/>
    <property type="molecule type" value="Genomic_DNA"/>
</dbReference>
<organism evidence="2 3">
    <name type="scientific">Paenirhodobacter populi</name>
    <dbReference type="NCBI Taxonomy" id="2306993"/>
    <lineage>
        <taxon>Bacteria</taxon>
        <taxon>Pseudomonadati</taxon>
        <taxon>Pseudomonadota</taxon>
        <taxon>Alphaproteobacteria</taxon>
        <taxon>Rhodobacterales</taxon>
        <taxon>Rhodobacter group</taxon>
        <taxon>Paenirhodobacter</taxon>
    </lineage>
</organism>
<dbReference type="GO" id="GO:0006313">
    <property type="term" value="P:DNA transposition"/>
    <property type="evidence" value="ECO:0007669"/>
    <property type="project" value="InterPro"/>
</dbReference>
<evidence type="ECO:0000259" key="1">
    <source>
        <dbReference type="Pfam" id="PF02371"/>
    </source>
</evidence>
<reference evidence="2 3" key="1">
    <citation type="submission" date="2019-01" db="EMBL/GenBank/DDBJ databases">
        <title>Sinorhodobacter populi sp. nov. isolated from the symptomatic bark tissue of Populus euramericana canker.</title>
        <authorList>
            <person name="Xu G."/>
        </authorList>
    </citation>
    <scope>NUCLEOTIDE SEQUENCE [LARGE SCALE GENOMIC DNA]</scope>
    <source>
        <strain evidence="2 3">D19-10-3-21</strain>
    </source>
</reference>
<accession>A0A443JXF0</accession>
<dbReference type="RefSeq" id="WP_128238922.1">
    <property type="nucleotide sequence ID" value="NZ_SAUX01000069.1"/>
</dbReference>
<dbReference type="Proteomes" id="UP000285295">
    <property type="component" value="Unassembled WGS sequence"/>
</dbReference>
<name>A0A443JXF0_9RHOB</name>
<sequence length="134" mass="14491">MQQMPGVGPVTAMAMAAFAPPMDSFRQGRDFSAWLGLVPRQHSSGGKQRLGRTSQSGQRDIRRLLIIGAMAVISGARIRPPAESSWLGRILARKPRMMAAIALANSERSPPLMEWMAPAPGIAMCHIGCCHMNP</sequence>
<dbReference type="GO" id="GO:0004803">
    <property type="term" value="F:transposase activity"/>
    <property type="evidence" value="ECO:0007669"/>
    <property type="project" value="InterPro"/>
</dbReference>
<evidence type="ECO:0000313" key="2">
    <source>
        <dbReference type="EMBL" id="RWR25159.1"/>
    </source>
</evidence>
<dbReference type="GO" id="GO:0003677">
    <property type="term" value="F:DNA binding"/>
    <property type="evidence" value="ECO:0007669"/>
    <property type="project" value="InterPro"/>
</dbReference>
<gene>
    <name evidence="2" type="ORF">D2T31_22070</name>
</gene>
<dbReference type="PANTHER" id="PTHR33055:SF3">
    <property type="entry name" value="PUTATIVE TRANSPOSASE FOR IS117-RELATED"/>
    <property type="match status" value="1"/>
</dbReference>
<protein>
    <submittedName>
        <fullName evidence="2">IS110 family transposase</fullName>
    </submittedName>
</protein>
<dbReference type="PANTHER" id="PTHR33055">
    <property type="entry name" value="TRANSPOSASE FOR INSERTION SEQUENCE ELEMENT IS1111A"/>
    <property type="match status" value="1"/>
</dbReference>
<evidence type="ECO:0000313" key="3">
    <source>
        <dbReference type="Proteomes" id="UP000285295"/>
    </source>
</evidence>
<dbReference type="Pfam" id="PF02371">
    <property type="entry name" value="Transposase_20"/>
    <property type="match status" value="1"/>
</dbReference>
<dbReference type="InterPro" id="IPR047650">
    <property type="entry name" value="Transpos_IS110"/>
</dbReference>
<proteinExistence type="predicted"/>
<dbReference type="InterPro" id="IPR003346">
    <property type="entry name" value="Transposase_20"/>
</dbReference>
<dbReference type="OrthoDB" id="8261795at2"/>
<feature type="domain" description="Transposase IS116/IS110/IS902 C-terminal" evidence="1">
    <location>
        <begin position="2"/>
        <end position="73"/>
    </location>
</feature>
<reference evidence="2 3" key="2">
    <citation type="submission" date="2019-01" db="EMBL/GenBank/DDBJ databases">
        <authorList>
            <person name="Li Y."/>
        </authorList>
    </citation>
    <scope>NUCLEOTIDE SEQUENCE [LARGE SCALE GENOMIC DNA]</scope>
    <source>
        <strain evidence="2 3">D19-10-3-21</strain>
    </source>
</reference>
<comment type="caution">
    <text evidence="2">The sequence shown here is derived from an EMBL/GenBank/DDBJ whole genome shotgun (WGS) entry which is preliminary data.</text>
</comment>
<dbReference type="AlphaFoldDB" id="A0A443JXF0"/>